<dbReference type="Gene3D" id="3.40.50.1220">
    <property type="entry name" value="TPP-binding domain"/>
    <property type="match status" value="1"/>
</dbReference>
<evidence type="ECO:0000256" key="1">
    <source>
        <dbReference type="ARBA" id="ARBA00004974"/>
    </source>
</evidence>
<dbReference type="GO" id="GO:0009097">
    <property type="term" value="P:isoleucine biosynthetic process"/>
    <property type="evidence" value="ECO:0007669"/>
    <property type="project" value="UniProtKB-UniPathway"/>
</dbReference>
<dbReference type="HOGENOM" id="CLU_013748_1_2_10"/>
<proteinExistence type="inferred from homology"/>
<evidence type="ECO:0000259" key="14">
    <source>
        <dbReference type="Pfam" id="PF02775"/>
    </source>
</evidence>
<evidence type="ECO:0000256" key="3">
    <source>
        <dbReference type="ARBA" id="ARBA00007812"/>
    </source>
</evidence>
<dbReference type="CDD" id="cd02015">
    <property type="entry name" value="TPP_AHAS"/>
    <property type="match status" value="1"/>
</dbReference>
<dbReference type="STRING" id="743722.Sph21_2289"/>
<dbReference type="Pfam" id="PF00205">
    <property type="entry name" value="TPP_enzyme_M"/>
    <property type="match status" value="1"/>
</dbReference>
<evidence type="ECO:0000256" key="8">
    <source>
        <dbReference type="ARBA" id="ARBA00022842"/>
    </source>
</evidence>
<comment type="cofactor">
    <cofactor evidence="11">
        <name>thiamine diphosphate</name>
        <dbReference type="ChEBI" id="CHEBI:58937"/>
    </cofactor>
    <text evidence="11">Binds 1 thiamine pyrophosphate per subunit.</text>
</comment>
<dbReference type="Gene3D" id="3.40.50.970">
    <property type="match status" value="2"/>
</dbReference>
<dbReference type="GO" id="GO:0030976">
    <property type="term" value="F:thiamine pyrophosphate binding"/>
    <property type="evidence" value="ECO:0007669"/>
    <property type="project" value="UniProtKB-UniRule"/>
</dbReference>
<evidence type="ECO:0000256" key="4">
    <source>
        <dbReference type="ARBA" id="ARBA00013145"/>
    </source>
</evidence>
<dbReference type="FunFam" id="3.40.50.1220:FF:000008">
    <property type="entry name" value="Acetolactate synthase"/>
    <property type="match status" value="1"/>
</dbReference>
<dbReference type="InterPro" id="IPR045229">
    <property type="entry name" value="TPP_enz"/>
</dbReference>
<sequence>MNTLEITKDTPQQAQEEKAKTTKISGSQAVLEAFIAEGVDTIFGYPGGAIMPIYDALYDYNDRLKHILVRHEQGGIHAAQGYARTSGKTGVVFATSGPGATNLVTGLADAMIDSNPIVCVTGQVFAHLLGTDAFQETDVINITTPVTKWNYQVTDACEIPAALAKAFYIARTGRPGPVLIDITKNAQLQLFDYEGYTSCNHIRSYRPAPIVRKEYIAAAAELINQAKKPFVLFGQGVILGKAENEFKAFIEKTGIPAAWTIMGLSALPTDHPLNVGMLGMHGNYAPNVLTNECDVLIAIGMRFDDRVTGRLDKYAKQAKVIHLDIDPAEIDKNVKTTVPVWGDCKETLPLLTALVQANQHSEWVQKFRELEQEEVKEVIHAELNPGEGEMTMGEVINVLNELANDDAVIVTDVGQHQMVACRYARFKQSKSNVTSGGLGTMGFGLPAAIGAWYGAPHRNVVAIIGDGGIQMTIQELGTIMQFGAKVKILILNNQFLGMVRQWQQLFHDKRYSFVNITSPDYVAVAKGYYIPGKRVDQRANLREALQEMLNHDGSYLLEVMVGKENNVFPMVPQGSSVSEIRLK</sequence>
<dbReference type="FunFam" id="3.40.50.970:FF:000007">
    <property type="entry name" value="Acetolactate synthase"/>
    <property type="match status" value="1"/>
</dbReference>
<dbReference type="GO" id="GO:0000287">
    <property type="term" value="F:magnesium ion binding"/>
    <property type="evidence" value="ECO:0007669"/>
    <property type="project" value="UniProtKB-UniRule"/>
</dbReference>
<dbReference type="EMBL" id="CP002584">
    <property type="protein sequence ID" value="ADZ78843.1"/>
    <property type="molecule type" value="Genomic_DNA"/>
</dbReference>
<dbReference type="GO" id="GO:0050660">
    <property type="term" value="F:flavin adenine dinucleotide binding"/>
    <property type="evidence" value="ECO:0007669"/>
    <property type="project" value="InterPro"/>
</dbReference>
<feature type="domain" description="Thiamine pyrophosphate enzyme N-terminal TPP-binding" evidence="15">
    <location>
        <begin position="25"/>
        <end position="140"/>
    </location>
</feature>
<dbReference type="AlphaFoldDB" id="F4CD87"/>
<dbReference type="OrthoDB" id="4494979at2"/>
<dbReference type="InterPro" id="IPR012001">
    <property type="entry name" value="Thiamin_PyroP_enz_TPP-bd_dom"/>
</dbReference>
<keyword evidence="7 11" id="KW-0479">Metal-binding</keyword>
<dbReference type="KEGG" id="shg:Sph21_2289"/>
<evidence type="ECO:0000256" key="11">
    <source>
        <dbReference type="RuleBase" id="RU003591"/>
    </source>
</evidence>
<dbReference type="InterPro" id="IPR012000">
    <property type="entry name" value="Thiamin_PyroP_enz_cen_dom"/>
</dbReference>
<reference evidence="16" key="1">
    <citation type="submission" date="2011-03" db="EMBL/GenBank/DDBJ databases">
        <title>Complete sequence of Sphingobacterium sp. 21.</title>
        <authorList>
            <consortium name="US DOE Joint Genome Institute"/>
            <person name="Lucas S."/>
            <person name="Copeland A."/>
            <person name="Lapidus A."/>
            <person name="Cheng J.-F."/>
            <person name="Goodwin L."/>
            <person name="Pitluck S."/>
            <person name="Davenport K."/>
            <person name="Detter J.C."/>
            <person name="Han C."/>
            <person name="Tapia R."/>
            <person name="Land M."/>
            <person name="Hauser L."/>
            <person name="Kyrpides N."/>
            <person name="Ivanova N."/>
            <person name="Ovchinnikova G."/>
            <person name="Pagani I."/>
            <person name="Siebers A.K."/>
            <person name="Allgaier M."/>
            <person name="Thelen M.P."/>
            <person name="Hugenholtz P."/>
            <person name="Woyke T."/>
        </authorList>
    </citation>
    <scope>NUCLEOTIDE SEQUENCE</scope>
    <source>
        <strain evidence="16">21</strain>
    </source>
</reference>
<dbReference type="GO" id="GO:0005948">
    <property type="term" value="C:acetolactate synthase complex"/>
    <property type="evidence" value="ECO:0007669"/>
    <property type="project" value="TreeGrafter"/>
</dbReference>
<dbReference type="InterPro" id="IPR011766">
    <property type="entry name" value="TPP_enzyme_TPP-bd"/>
</dbReference>
<dbReference type="GO" id="GO:0009099">
    <property type="term" value="P:L-valine biosynthetic process"/>
    <property type="evidence" value="ECO:0007669"/>
    <property type="project" value="UniProtKB-UniPathway"/>
</dbReference>
<dbReference type="PANTHER" id="PTHR18968:SF13">
    <property type="entry name" value="ACETOLACTATE SYNTHASE CATALYTIC SUBUNIT, MITOCHONDRIAL"/>
    <property type="match status" value="1"/>
</dbReference>
<dbReference type="PATRIC" id="fig|743722.3.peg.2445"/>
<dbReference type="PROSITE" id="PS00187">
    <property type="entry name" value="TPP_ENZYMES"/>
    <property type="match status" value="1"/>
</dbReference>
<evidence type="ECO:0000259" key="13">
    <source>
        <dbReference type="Pfam" id="PF00205"/>
    </source>
</evidence>
<dbReference type="EC" id="2.2.1.6" evidence="4 11"/>
<evidence type="ECO:0000259" key="15">
    <source>
        <dbReference type="Pfam" id="PF02776"/>
    </source>
</evidence>
<comment type="pathway">
    <text evidence="1 11">Amino-acid biosynthesis; L-isoleucine biosynthesis; L-isoleucine from 2-oxobutanoate: step 1/4.</text>
</comment>
<dbReference type="CDD" id="cd07035">
    <property type="entry name" value="TPP_PYR_POX_like"/>
    <property type="match status" value="1"/>
</dbReference>
<dbReference type="InterPro" id="IPR029035">
    <property type="entry name" value="DHS-like_NAD/FAD-binding_dom"/>
</dbReference>
<dbReference type="SUPFAM" id="SSF52518">
    <property type="entry name" value="Thiamin diphosphate-binding fold (THDP-binding)"/>
    <property type="match status" value="2"/>
</dbReference>
<dbReference type="InterPro" id="IPR012846">
    <property type="entry name" value="Acetolactate_synth_lsu"/>
</dbReference>
<gene>
    <name evidence="16" type="ordered locus">Sph21_2289</name>
</gene>
<dbReference type="GO" id="GO:0003984">
    <property type="term" value="F:acetolactate synthase activity"/>
    <property type="evidence" value="ECO:0007669"/>
    <property type="project" value="UniProtKB-EC"/>
</dbReference>
<keyword evidence="5 11" id="KW-0028">Amino-acid biosynthesis</keyword>
<name>F4CD87_SPHS2</name>
<evidence type="ECO:0000256" key="6">
    <source>
        <dbReference type="ARBA" id="ARBA00022679"/>
    </source>
</evidence>
<comment type="pathway">
    <text evidence="2 11">Amino-acid biosynthesis; L-valine biosynthesis; L-valine from pyruvate: step 1/4.</text>
</comment>
<protein>
    <recommendedName>
        <fullName evidence="4 11">Acetolactate synthase</fullName>
        <ecNumber evidence="4 11">2.2.1.6</ecNumber>
    </recommendedName>
</protein>
<evidence type="ECO:0000256" key="7">
    <source>
        <dbReference type="ARBA" id="ARBA00022723"/>
    </source>
</evidence>
<dbReference type="Pfam" id="PF02776">
    <property type="entry name" value="TPP_enzyme_N"/>
    <property type="match status" value="1"/>
</dbReference>
<evidence type="ECO:0000256" key="12">
    <source>
        <dbReference type="SAM" id="MobiDB-lite"/>
    </source>
</evidence>
<dbReference type="InterPro" id="IPR039368">
    <property type="entry name" value="AHAS_TPP"/>
</dbReference>
<keyword evidence="6 11" id="KW-0808">Transferase</keyword>
<keyword evidence="9 11" id="KW-0786">Thiamine pyrophosphate</keyword>
<dbReference type="UniPathway" id="UPA00047">
    <property type="reaction ID" value="UER00055"/>
</dbReference>
<dbReference type="UniPathway" id="UPA00049">
    <property type="reaction ID" value="UER00059"/>
</dbReference>
<dbReference type="InterPro" id="IPR000399">
    <property type="entry name" value="TPP-bd_CS"/>
</dbReference>
<evidence type="ECO:0000256" key="9">
    <source>
        <dbReference type="ARBA" id="ARBA00023052"/>
    </source>
</evidence>
<feature type="domain" description="Thiamine pyrophosphate enzyme central" evidence="13">
    <location>
        <begin position="216"/>
        <end position="349"/>
    </location>
</feature>
<feature type="region of interest" description="Disordered" evidence="12">
    <location>
        <begin position="1"/>
        <end position="21"/>
    </location>
</feature>
<comment type="cofactor">
    <cofactor evidence="11">
        <name>Mg(2+)</name>
        <dbReference type="ChEBI" id="CHEBI:18420"/>
    </cofactor>
    <text evidence="11">Binds 1 Mg(2+) ion per subunit.</text>
</comment>
<evidence type="ECO:0000256" key="5">
    <source>
        <dbReference type="ARBA" id="ARBA00022605"/>
    </source>
</evidence>
<evidence type="ECO:0000256" key="10">
    <source>
        <dbReference type="ARBA" id="ARBA00023304"/>
    </source>
</evidence>
<comment type="similarity">
    <text evidence="3 11">Belongs to the TPP enzyme family.</text>
</comment>
<keyword evidence="8 11" id="KW-0460">Magnesium</keyword>
<dbReference type="SUPFAM" id="SSF52467">
    <property type="entry name" value="DHS-like NAD/FAD-binding domain"/>
    <property type="match status" value="1"/>
</dbReference>
<evidence type="ECO:0000313" key="16">
    <source>
        <dbReference type="EMBL" id="ADZ78843.1"/>
    </source>
</evidence>
<dbReference type="PANTHER" id="PTHR18968">
    <property type="entry name" value="THIAMINE PYROPHOSPHATE ENZYMES"/>
    <property type="match status" value="1"/>
</dbReference>
<dbReference type="eggNOG" id="COG0028">
    <property type="taxonomic scope" value="Bacteria"/>
</dbReference>
<accession>F4CD87</accession>
<comment type="catalytic activity">
    <reaction evidence="11">
        <text>2 pyruvate + H(+) = (2S)-2-acetolactate + CO2</text>
        <dbReference type="Rhea" id="RHEA:25249"/>
        <dbReference type="ChEBI" id="CHEBI:15361"/>
        <dbReference type="ChEBI" id="CHEBI:15378"/>
        <dbReference type="ChEBI" id="CHEBI:16526"/>
        <dbReference type="ChEBI" id="CHEBI:58476"/>
        <dbReference type="EC" id="2.2.1.6"/>
    </reaction>
</comment>
<evidence type="ECO:0000256" key="2">
    <source>
        <dbReference type="ARBA" id="ARBA00005025"/>
    </source>
</evidence>
<dbReference type="Pfam" id="PF02775">
    <property type="entry name" value="TPP_enzyme_C"/>
    <property type="match status" value="1"/>
</dbReference>
<dbReference type="NCBIfam" id="TIGR00118">
    <property type="entry name" value="acolac_lg"/>
    <property type="match status" value="1"/>
</dbReference>
<feature type="compositionally biased region" description="Polar residues" evidence="12">
    <location>
        <begin position="1"/>
        <end position="14"/>
    </location>
</feature>
<feature type="domain" description="Thiamine pyrophosphate enzyme TPP-binding" evidence="14">
    <location>
        <begin position="412"/>
        <end position="559"/>
    </location>
</feature>
<keyword evidence="10 11" id="KW-0100">Branched-chain amino acid biosynthesis</keyword>
<organism evidence="16">
    <name type="scientific">Sphingobacterium sp. (strain 21)</name>
    <dbReference type="NCBI Taxonomy" id="743722"/>
    <lineage>
        <taxon>Bacteria</taxon>
        <taxon>Pseudomonadati</taxon>
        <taxon>Bacteroidota</taxon>
        <taxon>Sphingobacteriia</taxon>
        <taxon>Sphingobacteriales</taxon>
        <taxon>Sphingobacteriaceae</taxon>
        <taxon>Sphingobacterium</taxon>
    </lineage>
</organism>
<dbReference type="InterPro" id="IPR029061">
    <property type="entry name" value="THDP-binding"/>
</dbReference>